<dbReference type="PROSITE" id="PS51204">
    <property type="entry name" value="HSA"/>
    <property type="match status" value="1"/>
</dbReference>
<feature type="compositionally biased region" description="Polar residues" evidence="9">
    <location>
        <begin position="1181"/>
        <end position="1191"/>
    </location>
</feature>
<feature type="region of interest" description="Disordered" evidence="9">
    <location>
        <begin position="205"/>
        <end position="248"/>
    </location>
</feature>
<keyword evidence="4" id="KW-0156">Chromatin regulator</keyword>
<dbReference type="CDD" id="cd00167">
    <property type="entry name" value="SANT"/>
    <property type="match status" value="1"/>
</dbReference>
<feature type="compositionally biased region" description="Low complexity" evidence="9">
    <location>
        <begin position="1259"/>
        <end position="1270"/>
    </location>
</feature>
<evidence type="ECO:0000256" key="6">
    <source>
        <dbReference type="ARBA" id="ARBA00023242"/>
    </source>
</evidence>
<dbReference type="PANTHER" id="PTHR46459:SF1">
    <property type="entry name" value="E1A-BINDING PROTEIN P400"/>
    <property type="match status" value="1"/>
</dbReference>
<feature type="compositionally biased region" description="Low complexity" evidence="9">
    <location>
        <begin position="1278"/>
        <end position="1305"/>
    </location>
</feature>
<protein>
    <recommendedName>
        <fullName evidence="8">Vacuolar import and degradation protein 21</fullName>
    </recommendedName>
</protein>
<dbReference type="GeneID" id="36286011"/>
<evidence type="ECO:0000313" key="12">
    <source>
        <dbReference type="EMBL" id="OAF59977.1"/>
    </source>
</evidence>
<dbReference type="InterPro" id="IPR001005">
    <property type="entry name" value="SANT/Myb"/>
</dbReference>
<dbReference type="eggNOG" id="ENOG502QSEY">
    <property type="taxonomic scope" value="Eukaryota"/>
</dbReference>
<comment type="subcellular location">
    <subcellularLocation>
        <location evidence="1">Nucleus</location>
    </subcellularLocation>
</comment>
<feature type="compositionally biased region" description="Basic and acidic residues" evidence="9">
    <location>
        <begin position="288"/>
        <end position="305"/>
    </location>
</feature>
<evidence type="ECO:0000259" key="10">
    <source>
        <dbReference type="PROSITE" id="PS50090"/>
    </source>
</evidence>
<feature type="region of interest" description="Disordered" evidence="9">
    <location>
        <begin position="1375"/>
        <end position="1445"/>
    </location>
</feature>
<dbReference type="Gene3D" id="1.10.10.60">
    <property type="entry name" value="Homeodomain-like"/>
    <property type="match status" value="1"/>
</dbReference>
<dbReference type="GO" id="GO:0035267">
    <property type="term" value="C:NuA4 histone acetyltransferase complex"/>
    <property type="evidence" value="ECO:0007669"/>
    <property type="project" value="TreeGrafter"/>
</dbReference>
<dbReference type="VEuPathDB" id="FungiDB:GMDG_05133"/>
<feature type="domain" description="Myb-like" evidence="10">
    <location>
        <begin position="1037"/>
        <end position="1097"/>
    </location>
</feature>
<feature type="region of interest" description="Disordered" evidence="9">
    <location>
        <begin position="88"/>
        <end position="138"/>
    </location>
</feature>
<feature type="region of interest" description="Disordered" evidence="9">
    <location>
        <begin position="264"/>
        <end position="306"/>
    </location>
</feature>
<evidence type="ECO:0000256" key="1">
    <source>
        <dbReference type="ARBA" id="ARBA00004123"/>
    </source>
</evidence>
<name>A0A177AD36_9PEZI</name>
<dbReference type="SMART" id="SM00573">
    <property type="entry name" value="HSA"/>
    <property type="match status" value="1"/>
</dbReference>
<feature type="region of interest" description="Disordered" evidence="9">
    <location>
        <begin position="1173"/>
        <end position="1210"/>
    </location>
</feature>
<dbReference type="Proteomes" id="UP000077154">
    <property type="component" value="Unassembled WGS sequence"/>
</dbReference>
<feature type="region of interest" description="Disordered" evidence="9">
    <location>
        <begin position="1250"/>
        <end position="1305"/>
    </location>
</feature>
<dbReference type="PANTHER" id="PTHR46459">
    <property type="entry name" value="E1A-BINDING PROTEIN P400-RELATED"/>
    <property type="match status" value="1"/>
</dbReference>
<dbReference type="EMBL" id="KV441392">
    <property type="protein sequence ID" value="OAF59977.1"/>
    <property type="molecule type" value="Genomic_DNA"/>
</dbReference>
<dbReference type="GO" id="GO:0006281">
    <property type="term" value="P:DNA repair"/>
    <property type="evidence" value="ECO:0007669"/>
    <property type="project" value="UniProtKB-KW"/>
</dbReference>
<feature type="compositionally biased region" description="Polar residues" evidence="9">
    <location>
        <begin position="619"/>
        <end position="633"/>
    </location>
</feature>
<keyword evidence="6" id="KW-0539">Nucleus</keyword>
<dbReference type="GO" id="GO:0005634">
    <property type="term" value="C:nucleus"/>
    <property type="evidence" value="ECO:0007669"/>
    <property type="project" value="UniProtKB-SubCell"/>
</dbReference>
<dbReference type="InterPro" id="IPR009057">
    <property type="entry name" value="Homeodomain-like_sf"/>
</dbReference>
<feature type="compositionally biased region" description="Basic and acidic residues" evidence="9">
    <location>
        <begin position="548"/>
        <end position="557"/>
    </location>
</feature>
<dbReference type="SMART" id="SM00717">
    <property type="entry name" value="SANT"/>
    <property type="match status" value="1"/>
</dbReference>
<feature type="compositionally biased region" description="Acidic residues" evidence="9">
    <location>
        <begin position="506"/>
        <end position="515"/>
    </location>
</feature>
<proteinExistence type="inferred from homology"/>
<evidence type="ECO:0000256" key="3">
    <source>
        <dbReference type="ARBA" id="ARBA00022763"/>
    </source>
</evidence>
<evidence type="ECO:0000256" key="4">
    <source>
        <dbReference type="ARBA" id="ARBA00022853"/>
    </source>
</evidence>
<feature type="compositionally biased region" description="Basic and acidic residues" evidence="9">
    <location>
        <begin position="117"/>
        <end position="131"/>
    </location>
</feature>
<dbReference type="Pfam" id="PF13921">
    <property type="entry name" value="Myb_DNA-bind_6"/>
    <property type="match status" value="1"/>
</dbReference>
<feature type="region of interest" description="Disordered" evidence="9">
    <location>
        <begin position="318"/>
        <end position="391"/>
    </location>
</feature>
<evidence type="ECO:0000256" key="5">
    <source>
        <dbReference type="ARBA" id="ARBA00023204"/>
    </source>
</evidence>
<dbReference type="PROSITE" id="PS50090">
    <property type="entry name" value="MYB_LIKE"/>
    <property type="match status" value="1"/>
</dbReference>
<gene>
    <name evidence="12" type="primary">EAF1</name>
    <name evidence="12" type="ORF">VC83_02934</name>
</gene>
<feature type="compositionally biased region" description="Basic and acidic residues" evidence="9">
    <location>
        <begin position="358"/>
        <end position="373"/>
    </location>
</feature>
<dbReference type="Pfam" id="PF07529">
    <property type="entry name" value="HSA"/>
    <property type="match status" value="1"/>
</dbReference>
<sequence length="1601" mass="175471">MSNEVVLAARKQLTSSRENDIEIIERSRKRKLRELYAVATCDGPIPLPAFLDLNAPISEATPAERAFLSLNDIKEGLILKEHTIPSRRRLRSDAPRTSVGIDKSSLAPRTGAPLDYAQRDGRQSLQERPKTDASYNTGPLYVKVPATIERPLSRTPPRGLQDGKAAGARRKSIPREEALRIDRAVATNPTALLDAAVDETLGDAIFNANNPPAPAKDDTPTREALEKDRVVKKAEATPDTPGVDPNVAIPKSAKDAAQLPGLIVNGANDSTHKPSTVHLPPQEAQEAGMKEREEQRHAIREERPADAAAARLALEVPAQHDRQTQADVASSPGSTVGPLSATTSAHHHETSADTSPDNEAHHYDQEVAEEKVIPETPPELAPTQEEVREKDAHDRILKAQIDVAREHILGSSPTAADTQLLEEQAAAASTIPGKEGAARPAKAEVDGQQPEVRELVGAPETANELMDDEKDQDEVVGVPTPDEKVPEPAAVEALRKETVPQPPAEEVPEPMDVDVLEPAQAKGKEVEQTAPAPEPMEVTESTKPAPAKPEEPKEPSSERATSTSVSTPSIERMTTRVASGAMRHKSVSEILGETPRPSSMNTPERTPGRALAEADLNLPSGTSTPKSASSRMRSLTERAREKERSKLSTVVFAKQPVTKDTKTSALVSATAKPQGTEYPDYFMPLINAQSYSAIRGYQTLEALLASAHKTITTTNAALPFHEAQAQKIIRRIHSLQNHDKWSLRQPKRSPEPIRPTTHWDELLKEARWMRTDFREERKWKTALARRAAWECAAWVNGDQEQRDVLQRKVVVLESVERGDEMVVDAGDVEVEASAEAVADAGEVEVTADGIVDTDAEMSHPTPDLVPSSDNDTPLDEFDDEPRISLLETVAPTAIFSLDNDDLVFGLSRSAASDKLLQELPMYGAPLKVHQSDLPTSEVDPDASWRKPYLPLSKYIEGKIRFTDEPPPRKKSRYEYAEESDDEDEVVFGERTQRKPQEPLQVDVALFNPENKHIRDRIHAGHQFRPPSEFPMPLQSFFENRHPSQWTWAEDDELKQLVREYQYNWSLISSMLTSKGVYYTAAERRTPWECFERWIHLEGLPADMQKTHYFRAYNNRLEAAQRSLLLQIQAQAAQPPPAVGSAPPRQIRRSTTSLRVERRRNQKHLTLVDSMRKVAKKRETTAQKQQQAQSLANMRKANDTPVQPINKHTPAQFSKIKHDREQAILEQKARLVQQQEAHRRAQVQALRNQQPNMQMGYPGGQNQQQRGNPNMNAPPPPNMGNNAQNNRPANLSVPGQNHHLQQQQQAMQQLPNGMGAPMPMPNIHLGMGPMPLKGVPQQAQMGMQGMPMGPAHRLPAPNATPDLSLVMQAQRISQQQRAAVQIQQHQGGGGQQTMHSSPPNAIRGLPNMGAPNQQQAFMPTNGMSPNPMQQQHFAGSPPNSAAAAALQGSPRLNPQYAQLEASYRAKFPAATPEQVRKMVADALGNAQRQAAMHAAAGGGVQGMQGSSPVQYAQMLRAQQERQAAAVAAQGMQQGGGQQQGQGQGQQQQGQGGQGQGGQGQGQQGMQQGGQQQGMGQQQGSGGLQPQQMQQQRSGSATSAGTK</sequence>
<dbReference type="OrthoDB" id="5364245at2759"/>
<comment type="similarity">
    <text evidence="2">Belongs to the EAF1 family.</text>
</comment>
<evidence type="ECO:0000256" key="9">
    <source>
        <dbReference type="SAM" id="MobiDB-lite"/>
    </source>
</evidence>
<feature type="compositionally biased region" description="Polar residues" evidence="9">
    <location>
        <begin position="1409"/>
        <end position="1438"/>
    </location>
</feature>
<feature type="compositionally biased region" description="Polar residues" evidence="9">
    <location>
        <begin position="325"/>
        <end position="334"/>
    </location>
</feature>
<keyword evidence="3" id="KW-0227">DNA damage</keyword>
<dbReference type="GO" id="GO:0006325">
    <property type="term" value="P:chromatin organization"/>
    <property type="evidence" value="ECO:0007669"/>
    <property type="project" value="UniProtKB-KW"/>
</dbReference>
<feature type="domain" description="HSA" evidence="11">
    <location>
        <begin position="746"/>
        <end position="841"/>
    </location>
</feature>
<feature type="region of interest" description="Disordered" evidence="9">
    <location>
        <begin position="151"/>
        <end position="172"/>
    </location>
</feature>
<feature type="region of interest" description="Disordered" evidence="9">
    <location>
        <begin position="425"/>
        <end position="648"/>
    </location>
</feature>
<dbReference type="SUPFAM" id="SSF46689">
    <property type="entry name" value="Homeodomain-like"/>
    <property type="match status" value="1"/>
</dbReference>
<feature type="compositionally biased region" description="Low complexity" evidence="9">
    <location>
        <begin position="1375"/>
        <end position="1384"/>
    </location>
</feature>
<organism evidence="12">
    <name type="scientific">Pseudogymnoascus destructans</name>
    <dbReference type="NCBI Taxonomy" id="655981"/>
    <lineage>
        <taxon>Eukaryota</taxon>
        <taxon>Fungi</taxon>
        <taxon>Dikarya</taxon>
        <taxon>Ascomycota</taxon>
        <taxon>Pezizomycotina</taxon>
        <taxon>Leotiomycetes</taxon>
        <taxon>Thelebolales</taxon>
        <taxon>Thelebolaceae</taxon>
        <taxon>Pseudogymnoascus</taxon>
    </lineage>
</organism>
<evidence type="ECO:0000256" key="8">
    <source>
        <dbReference type="ARBA" id="ARBA00029670"/>
    </source>
</evidence>
<feature type="region of interest" description="Disordered" evidence="9">
    <location>
        <begin position="1525"/>
        <end position="1601"/>
    </location>
</feature>
<feature type="compositionally biased region" description="Basic and acidic residues" evidence="9">
    <location>
        <begin position="215"/>
        <end position="236"/>
    </location>
</feature>
<feature type="compositionally biased region" description="Polar residues" evidence="9">
    <location>
        <begin position="1591"/>
        <end position="1601"/>
    </location>
</feature>
<dbReference type="GO" id="GO:0003682">
    <property type="term" value="F:chromatin binding"/>
    <property type="evidence" value="ECO:0007669"/>
    <property type="project" value="TreeGrafter"/>
</dbReference>
<accession>A0A177AD36</accession>
<comment type="function">
    <text evidence="7">Component of the NuA4 histone acetyltransferase complex which is involved in transcriptional activation of selected genes principally by acetylation of nucleosomal histone H4 and H2A. The NuA4 complex is also involved in DNA repair.</text>
</comment>
<reference evidence="12" key="1">
    <citation type="submission" date="2016-03" db="EMBL/GenBank/DDBJ databases">
        <title>Updated assembly of Pseudogymnoascus destructans, the fungus causing white-nose syndrome of bats.</title>
        <authorList>
            <person name="Palmer J.M."/>
            <person name="Drees K.P."/>
            <person name="Foster J.T."/>
            <person name="Lindner D.L."/>
        </authorList>
    </citation>
    <scope>NUCLEOTIDE SEQUENCE [LARGE SCALE GENOMIC DNA]</scope>
    <source>
        <strain evidence="12">20631-21</strain>
    </source>
</reference>
<dbReference type="RefSeq" id="XP_024325259.1">
    <property type="nucleotide sequence ID" value="XM_024466585.1"/>
</dbReference>
<keyword evidence="5" id="KW-0234">DNA repair</keyword>
<feature type="compositionally biased region" description="Acidic residues" evidence="9">
    <location>
        <begin position="465"/>
        <end position="474"/>
    </location>
</feature>
<feature type="compositionally biased region" description="Basic and acidic residues" evidence="9">
    <location>
        <begin position="634"/>
        <end position="646"/>
    </location>
</feature>
<evidence type="ECO:0000256" key="7">
    <source>
        <dbReference type="ARBA" id="ARBA00025178"/>
    </source>
</evidence>
<evidence type="ECO:0000259" key="11">
    <source>
        <dbReference type="PROSITE" id="PS51204"/>
    </source>
</evidence>
<evidence type="ECO:0000256" key="2">
    <source>
        <dbReference type="ARBA" id="ARBA00008913"/>
    </source>
</evidence>
<dbReference type="InterPro" id="IPR014012">
    <property type="entry name" value="HSA_dom"/>
</dbReference>
<feature type="compositionally biased region" description="Gly residues" evidence="9">
    <location>
        <begin position="1531"/>
        <end position="1581"/>
    </location>
</feature>